<evidence type="ECO:0000313" key="2">
    <source>
        <dbReference type="Proteomes" id="UP000242757"/>
    </source>
</evidence>
<sequence>MEAQENKITRKSCTPIKVYCLPEERAVIEENARRAGLSASTYLREVGQGYQIQGVTDAEQVRELVRVNGDLGRLGGLLKLWLMNDAKVAAFGPNTILALLQRIETNQDRMSHLMEFILRPRAES</sequence>
<organism evidence="1 2">
    <name type="scientific">Oceanimonas doudoroffii</name>
    <dbReference type="NCBI Taxonomy" id="84158"/>
    <lineage>
        <taxon>Bacteria</taxon>
        <taxon>Pseudomonadati</taxon>
        <taxon>Pseudomonadota</taxon>
        <taxon>Gammaproteobacteria</taxon>
        <taxon>Aeromonadales</taxon>
        <taxon>Aeromonadaceae</taxon>
        <taxon>Oceanimonas</taxon>
    </lineage>
</organism>
<dbReference type="EMBL" id="NBIM01000001">
    <property type="protein sequence ID" value="OXY82726.1"/>
    <property type="molecule type" value="Genomic_DNA"/>
</dbReference>
<name>A0A233RH54_9GAMM</name>
<dbReference type="NCBIfam" id="NF010451">
    <property type="entry name" value="PRK13877.1"/>
    <property type="match status" value="1"/>
</dbReference>
<dbReference type="AlphaFoldDB" id="A0A233RH54"/>
<reference evidence="1 2" key="1">
    <citation type="submission" date="2017-08" db="EMBL/GenBank/DDBJ databases">
        <title>A Genome Sequence of Oceanimonas doudoroffii ATCC 27123T.</title>
        <authorList>
            <person name="Brennan M.A."/>
            <person name="Maclea K.S."/>
            <person name="Mcclelland W.D."/>
            <person name="Trachtenberg A.M."/>
        </authorList>
    </citation>
    <scope>NUCLEOTIDE SEQUENCE [LARGE SCALE GENOMIC DNA]</scope>
    <source>
        <strain evidence="1 2">ATCC 27123</strain>
    </source>
</reference>
<protein>
    <submittedName>
        <fullName evidence="1">Conjugal transfer protein TraJ</fullName>
    </submittedName>
</protein>
<evidence type="ECO:0000313" key="1">
    <source>
        <dbReference type="EMBL" id="OXY82726.1"/>
    </source>
</evidence>
<dbReference type="RefSeq" id="WP_094199505.1">
    <property type="nucleotide sequence ID" value="NZ_NBIM01000001.1"/>
</dbReference>
<dbReference type="OrthoDB" id="8966807at2"/>
<gene>
    <name evidence="1" type="ORF">B6S08_04215</name>
</gene>
<dbReference type="InterPro" id="IPR053842">
    <property type="entry name" value="NikA-like"/>
</dbReference>
<dbReference type="Proteomes" id="UP000242757">
    <property type="component" value="Unassembled WGS sequence"/>
</dbReference>
<dbReference type="Pfam" id="PF21983">
    <property type="entry name" value="NikA-like"/>
    <property type="match status" value="1"/>
</dbReference>
<proteinExistence type="predicted"/>
<accession>A0A233RH54</accession>
<comment type="caution">
    <text evidence="1">The sequence shown here is derived from an EMBL/GenBank/DDBJ whole genome shotgun (WGS) entry which is preliminary data.</text>
</comment>
<keyword evidence="2" id="KW-1185">Reference proteome</keyword>